<keyword evidence="1" id="KW-1133">Transmembrane helix</keyword>
<proteinExistence type="predicted"/>
<name>A0ABW0VYY0_9BACL</name>
<feature type="transmembrane region" description="Helical" evidence="1">
    <location>
        <begin position="50"/>
        <end position="74"/>
    </location>
</feature>
<keyword evidence="1" id="KW-0472">Membrane</keyword>
<evidence type="ECO:0000313" key="3">
    <source>
        <dbReference type="Proteomes" id="UP001596047"/>
    </source>
</evidence>
<dbReference type="Proteomes" id="UP001596047">
    <property type="component" value="Unassembled WGS sequence"/>
</dbReference>
<keyword evidence="1" id="KW-0812">Transmembrane</keyword>
<gene>
    <name evidence="2" type="ORF">ACFPYJ_15065</name>
</gene>
<keyword evidence="3" id="KW-1185">Reference proteome</keyword>
<feature type="transmembrane region" description="Helical" evidence="1">
    <location>
        <begin position="145"/>
        <end position="162"/>
    </location>
</feature>
<feature type="transmembrane region" description="Helical" evidence="1">
    <location>
        <begin position="207"/>
        <end position="225"/>
    </location>
</feature>
<evidence type="ECO:0000313" key="2">
    <source>
        <dbReference type="EMBL" id="MFC5650418.1"/>
    </source>
</evidence>
<protein>
    <submittedName>
        <fullName evidence="2">Uncharacterized protein</fullName>
    </submittedName>
</protein>
<comment type="caution">
    <text evidence="2">The sequence shown here is derived from an EMBL/GenBank/DDBJ whole genome shotgun (WGS) entry which is preliminary data.</text>
</comment>
<reference evidence="3" key="1">
    <citation type="journal article" date="2019" name="Int. J. Syst. Evol. Microbiol.">
        <title>The Global Catalogue of Microorganisms (GCM) 10K type strain sequencing project: providing services to taxonomists for standard genome sequencing and annotation.</title>
        <authorList>
            <consortium name="The Broad Institute Genomics Platform"/>
            <consortium name="The Broad Institute Genome Sequencing Center for Infectious Disease"/>
            <person name="Wu L."/>
            <person name="Ma J."/>
        </authorList>
    </citation>
    <scope>NUCLEOTIDE SEQUENCE [LARGE SCALE GENOMIC DNA]</scope>
    <source>
        <strain evidence="3">CGMCC 1.3240</strain>
    </source>
</reference>
<feature type="transmembrane region" description="Helical" evidence="1">
    <location>
        <begin position="86"/>
        <end position="104"/>
    </location>
</feature>
<feature type="transmembrane region" description="Helical" evidence="1">
    <location>
        <begin position="169"/>
        <end position="187"/>
    </location>
</feature>
<dbReference type="RefSeq" id="WP_379188970.1">
    <property type="nucleotide sequence ID" value="NZ_JBHSOW010000053.1"/>
</dbReference>
<organism evidence="2 3">
    <name type="scientific">Paenibacillus solisilvae</name>
    <dbReference type="NCBI Taxonomy" id="2486751"/>
    <lineage>
        <taxon>Bacteria</taxon>
        <taxon>Bacillati</taxon>
        <taxon>Bacillota</taxon>
        <taxon>Bacilli</taxon>
        <taxon>Bacillales</taxon>
        <taxon>Paenibacillaceae</taxon>
        <taxon>Paenibacillus</taxon>
    </lineage>
</organism>
<dbReference type="EMBL" id="JBHSOW010000053">
    <property type="protein sequence ID" value="MFC5650418.1"/>
    <property type="molecule type" value="Genomic_DNA"/>
</dbReference>
<evidence type="ECO:0000256" key="1">
    <source>
        <dbReference type="SAM" id="Phobius"/>
    </source>
</evidence>
<sequence length="233" mass="27091">MNKSTSVRYPSLLSNDSGTVSILHPINPWIPLWWSAAFPGYGHLLMNNYLIGYFLVLFEFIVNNLANVNLSIYLSMIGDFSQAKEVINLHFIFIYIGLYVFSIYDSYRRAVELNNSYKLSYRKTTQINTNNFSPYSINTLNKSNPLVALYWSFIIPGLGALYNNRLASFFYSIFWWGTTVYFSKFYIGLYYTCIGQFDRTRSTIDPQWYLFIPSIFGGVLYSAYWEAVKTKPV</sequence>
<accession>A0ABW0VYY0</accession>